<dbReference type="SMART" id="SM00020">
    <property type="entry name" value="Tryp_SPc"/>
    <property type="match status" value="1"/>
</dbReference>
<dbReference type="EMBL" id="BAABHS010000007">
    <property type="protein sequence ID" value="GAA4960116.1"/>
    <property type="molecule type" value="Genomic_DNA"/>
</dbReference>
<feature type="region of interest" description="Disordered" evidence="3">
    <location>
        <begin position="1"/>
        <end position="86"/>
    </location>
</feature>
<feature type="compositionally biased region" description="Polar residues" evidence="3">
    <location>
        <begin position="26"/>
        <end position="35"/>
    </location>
</feature>
<sequence>MEDTVAMTGLGACPEPGGSGRDTGASDVNSASGTHSADGAREAAASGTAAPRERVRYAARTARGNDAGPPRRLPSGGPAPGRAHGTAWGMRRAGAAFTAALLAVAATAAWHTSAGAAEEAPQGPPRVVIGGSPADATDNPWMVALSSRSMYGSSRSGQFCGGTLIAPTKVLTAAHCMVEPDGSLTRRPDLKVIQGRTDLRTTAGHEVAVTDVHVNPSFDMARVDKDWAVLTLAEPLDAAALPMVEQGENVYAADTPATVLGYGDTTGNGDYSPVLRTVTVPVTSDAACRSAYPGGVYGTYVAADMVCAGLTQGGKDACSADSGGPLLIDGRLAGIVSWGDGCALPKKPGVYTRVAAFAADIRAAAGM</sequence>
<dbReference type="PRINTS" id="PR00722">
    <property type="entry name" value="CHYMOTRYPSIN"/>
</dbReference>
<dbReference type="InterPro" id="IPR001254">
    <property type="entry name" value="Trypsin_dom"/>
</dbReference>
<gene>
    <name evidence="5" type="ORF">GCM10023205_24110</name>
</gene>
<accession>A0ABP9H3A4</accession>
<dbReference type="Gene3D" id="2.40.10.10">
    <property type="entry name" value="Trypsin-like serine proteases"/>
    <property type="match status" value="1"/>
</dbReference>
<dbReference type="SUPFAM" id="SSF50494">
    <property type="entry name" value="Trypsin-like serine proteases"/>
    <property type="match status" value="1"/>
</dbReference>
<dbReference type="Proteomes" id="UP001500466">
    <property type="component" value="Unassembled WGS sequence"/>
</dbReference>
<protein>
    <recommendedName>
        <fullName evidence="4">Peptidase S1 domain-containing protein</fullName>
    </recommendedName>
</protein>
<evidence type="ECO:0000256" key="1">
    <source>
        <dbReference type="ARBA" id="ARBA00007664"/>
    </source>
</evidence>
<dbReference type="PROSITE" id="PS00134">
    <property type="entry name" value="TRYPSIN_HIS"/>
    <property type="match status" value="1"/>
</dbReference>
<keyword evidence="2" id="KW-1015">Disulfide bond</keyword>
<evidence type="ECO:0000256" key="3">
    <source>
        <dbReference type="SAM" id="MobiDB-lite"/>
    </source>
</evidence>
<dbReference type="PROSITE" id="PS50240">
    <property type="entry name" value="TRYPSIN_DOM"/>
    <property type="match status" value="1"/>
</dbReference>
<evidence type="ECO:0000256" key="2">
    <source>
        <dbReference type="ARBA" id="ARBA00023157"/>
    </source>
</evidence>
<evidence type="ECO:0000313" key="6">
    <source>
        <dbReference type="Proteomes" id="UP001500466"/>
    </source>
</evidence>
<dbReference type="InterPro" id="IPR043504">
    <property type="entry name" value="Peptidase_S1_PA_chymotrypsin"/>
</dbReference>
<comment type="caution">
    <text evidence="5">The sequence shown here is derived from an EMBL/GenBank/DDBJ whole genome shotgun (WGS) entry which is preliminary data.</text>
</comment>
<keyword evidence="6" id="KW-1185">Reference proteome</keyword>
<comment type="similarity">
    <text evidence="1">Belongs to the peptidase S1 family.</text>
</comment>
<dbReference type="InterPro" id="IPR018114">
    <property type="entry name" value="TRYPSIN_HIS"/>
</dbReference>
<dbReference type="PANTHER" id="PTHR24276:SF98">
    <property type="entry name" value="FI18310P1-RELATED"/>
    <property type="match status" value="1"/>
</dbReference>
<evidence type="ECO:0000313" key="5">
    <source>
        <dbReference type="EMBL" id="GAA4960116.1"/>
    </source>
</evidence>
<reference evidence="6" key="1">
    <citation type="journal article" date="2019" name="Int. J. Syst. Evol. Microbiol.">
        <title>The Global Catalogue of Microorganisms (GCM) 10K type strain sequencing project: providing services to taxonomists for standard genome sequencing and annotation.</title>
        <authorList>
            <consortium name="The Broad Institute Genomics Platform"/>
            <consortium name="The Broad Institute Genome Sequencing Center for Infectious Disease"/>
            <person name="Wu L."/>
            <person name="Ma J."/>
        </authorList>
    </citation>
    <scope>NUCLEOTIDE SEQUENCE [LARGE SCALE GENOMIC DNA]</scope>
    <source>
        <strain evidence="6">JCM 17986</strain>
    </source>
</reference>
<proteinExistence type="inferred from homology"/>
<dbReference type="InterPro" id="IPR009003">
    <property type="entry name" value="Peptidase_S1_PA"/>
</dbReference>
<name>A0ABP9H3A4_9ACTN</name>
<evidence type="ECO:0000259" key="4">
    <source>
        <dbReference type="PROSITE" id="PS50240"/>
    </source>
</evidence>
<dbReference type="InterPro" id="IPR050430">
    <property type="entry name" value="Peptidase_S1"/>
</dbReference>
<dbReference type="CDD" id="cd00190">
    <property type="entry name" value="Tryp_SPc"/>
    <property type="match status" value="1"/>
</dbReference>
<dbReference type="Pfam" id="PF00089">
    <property type="entry name" value="Trypsin"/>
    <property type="match status" value="1"/>
</dbReference>
<dbReference type="PANTHER" id="PTHR24276">
    <property type="entry name" value="POLYSERASE-RELATED"/>
    <property type="match status" value="1"/>
</dbReference>
<organism evidence="5 6">
    <name type="scientific">Yinghuangia aomiensis</name>
    <dbReference type="NCBI Taxonomy" id="676205"/>
    <lineage>
        <taxon>Bacteria</taxon>
        <taxon>Bacillati</taxon>
        <taxon>Actinomycetota</taxon>
        <taxon>Actinomycetes</taxon>
        <taxon>Kitasatosporales</taxon>
        <taxon>Streptomycetaceae</taxon>
        <taxon>Yinghuangia</taxon>
    </lineage>
</organism>
<dbReference type="InterPro" id="IPR001314">
    <property type="entry name" value="Peptidase_S1A"/>
</dbReference>
<feature type="domain" description="Peptidase S1" evidence="4">
    <location>
        <begin position="128"/>
        <end position="366"/>
    </location>
</feature>